<dbReference type="PROSITE" id="PS00108">
    <property type="entry name" value="PROTEIN_KINASE_ST"/>
    <property type="match status" value="1"/>
</dbReference>
<evidence type="ECO:0000313" key="11">
    <source>
        <dbReference type="Proteomes" id="UP000053989"/>
    </source>
</evidence>
<dbReference type="SMART" id="SM00220">
    <property type="entry name" value="S_TKc"/>
    <property type="match status" value="1"/>
</dbReference>
<evidence type="ECO:0000259" key="9">
    <source>
        <dbReference type="PROSITE" id="PS50011"/>
    </source>
</evidence>
<keyword evidence="6 7" id="KW-0067">ATP-binding</keyword>
<feature type="binding site" evidence="7">
    <location>
        <position position="1068"/>
    </location>
    <ligand>
        <name>ATP</name>
        <dbReference type="ChEBI" id="CHEBI:30616"/>
    </ligand>
</feature>
<dbReference type="PROSITE" id="PS00107">
    <property type="entry name" value="PROTEIN_KINASE_ATP"/>
    <property type="match status" value="1"/>
</dbReference>
<dbReference type="InterPro" id="IPR008271">
    <property type="entry name" value="Ser/Thr_kinase_AS"/>
</dbReference>
<feature type="compositionally biased region" description="Polar residues" evidence="8">
    <location>
        <begin position="32"/>
        <end position="51"/>
    </location>
</feature>
<dbReference type="Gene3D" id="1.10.510.10">
    <property type="entry name" value="Transferase(Phosphotransferase) domain 1"/>
    <property type="match status" value="1"/>
</dbReference>
<dbReference type="InterPro" id="IPR017441">
    <property type="entry name" value="Protein_kinase_ATP_BS"/>
</dbReference>
<dbReference type="STRING" id="1036808.A0A0C3EGH4"/>
<dbReference type="InParanoid" id="A0A0C3EGH4"/>
<keyword evidence="4 7" id="KW-0547">Nucleotide-binding</keyword>
<organism evidence="10 11">
    <name type="scientific">Scleroderma citrinum Foug A</name>
    <dbReference type="NCBI Taxonomy" id="1036808"/>
    <lineage>
        <taxon>Eukaryota</taxon>
        <taxon>Fungi</taxon>
        <taxon>Dikarya</taxon>
        <taxon>Basidiomycota</taxon>
        <taxon>Agaricomycotina</taxon>
        <taxon>Agaricomycetes</taxon>
        <taxon>Agaricomycetidae</taxon>
        <taxon>Boletales</taxon>
        <taxon>Sclerodermatineae</taxon>
        <taxon>Sclerodermataceae</taxon>
        <taxon>Scleroderma</taxon>
    </lineage>
</organism>
<evidence type="ECO:0000256" key="1">
    <source>
        <dbReference type="ARBA" id="ARBA00006529"/>
    </source>
</evidence>
<keyword evidence="5" id="KW-0418">Kinase</keyword>
<proteinExistence type="inferred from homology"/>
<dbReference type="FunCoup" id="A0A0C3EGH4">
    <property type="interactions" value="426"/>
</dbReference>
<keyword evidence="3" id="KW-0808">Transferase</keyword>
<name>A0A0C3EGH4_9AGAM</name>
<dbReference type="GO" id="GO:0004674">
    <property type="term" value="F:protein serine/threonine kinase activity"/>
    <property type="evidence" value="ECO:0007669"/>
    <property type="project" value="UniProtKB-KW"/>
</dbReference>
<feature type="compositionally biased region" description="Low complexity" evidence="8">
    <location>
        <begin position="65"/>
        <end position="79"/>
    </location>
</feature>
<dbReference type="PROSITE" id="PS50011">
    <property type="entry name" value="PROTEIN_KINASE_DOM"/>
    <property type="match status" value="1"/>
</dbReference>
<dbReference type="HOGENOM" id="CLU_001999_1_0_1"/>
<dbReference type="Proteomes" id="UP000053989">
    <property type="component" value="Unassembled WGS sequence"/>
</dbReference>
<evidence type="ECO:0000256" key="8">
    <source>
        <dbReference type="SAM" id="MobiDB-lite"/>
    </source>
</evidence>
<feature type="region of interest" description="Disordered" evidence="8">
    <location>
        <begin position="1"/>
        <end position="82"/>
    </location>
</feature>
<evidence type="ECO:0000256" key="5">
    <source>
        <dbReference type="ARBA" id="ARBA00022777"/>
    </source>
</evidence>
<evidence type="ECO:0000256" key="3">
    <source>
        <dbReference type="ARBA" id="ARBA00022679"/>
    </source>
</evidence>
<dbReference type="EMBL" id="KN822014">
    <property type="protein sequence ID" value="KIM67016.1"/>
    <property type="molecule type" value="Genomic_DNA"/>
</dbReference>
<dbReference type="InterPro" id="IPR011009">
    <property type="entry name" value="Kinase-like_dom_sf"/>
</dbReference>
<dbReference type="OrthoDB" id="1043025at2759"/>
<keyword evidence="2" id="KW-0723">Serine/threonine-protein kinase</keyword>
<dbReference type="CDD" id="cd06626">
    <property type="entry name" value="STKc_MEKK4"/>
    <property type="match status" value="1"/>
</dbReference>
<protein>
    <recommendedName>
        <fullName evidence="9">Protein kinase domain-containing protein</fullName>
    </recommendedName>
</protein>
<feature type="region of interest" description="Disordered" evidence="8">
    <location>
        <begin position="935"/>
        <end position="962"/>
    </location>
</feature>
<dbReference type="GO" id="GO:0005524">
    <property type="term" value="F:ATP binding"/>
    <property type="evidence" value="ECO:0007669"/>
    <property type="project" value="UniProtKB-UniRule"/>
</dbReference>
<feature type="compositionally biased region" description="Acidic residues" evidence="8">
    <location>
        <begin position="15"/>
        <end position="25"/>
    </location>
</feature>
<feature type="compositionally biased region" description="Basic and acidic residues" evidence="8">
    <location>
        <begin position="937"/>
        <end position="949"/>
    </location>
</feature>
<reference evidence="11" key="2">
    <citation type="submission" date="2015-01" db="EMBL/GenBank/DDBJ databases">
        <title>Evolutionary Origins and Diversification of the Mycorrhizal Mutualists.</title>
        <authorList>
            <consortium name="DOE Joint Genome Institute"/>
            <consortium name="Mycorrhizal Genomics Consortium"/>
            <person name="Kohler A."/>
            <person name="Kuo A."/>
            <person name="Nagy L.G."/>
            <person name="Floudas D."/>
            <person name="Copeland A."/>
            <person name="Barry K.W."/>
            <person name="Cichocki N."/>
            <person name="Veneault-Fourrey C."/>
            <person name="LaButti K."/>
            <person name="Lindquist E.A."/>
            <person name="Lipzen A."/>
            <person name="Lundell T."/>
            <person name="Morin E."/>
            <person name="Murat C."/>
            <person name="Riley R."/>
            <person name="Ohm R."/>
            <person name="Sun H."/>
            <person name="Tunlid A."/>
            <person name="Henrissat B."/>
            <person name="Grigoriev I.V."/>
            <person name="Hibbett D.S."/>
            <person name="Martin F."/>
        </authorList>
    </citation>
    <scope>NUCLEOTIDE SEQUENCE [LARGE SCALE GENOMIC DNA]</scope>
    <source>
        <strain evidence="11">Foug A</strain>
    </source>
</reference>
<evidence type="ECO:0000256" key="4">
    <source>
        <dbReference type="ARBA" id="ARBA00022741"/>
    </source>
</evidence>
<evidence type="ECO:0000256" key="6">
    <source>
        <dbReference type="ARBA" id="ARBA00022840"/>
    </source>
</evidence>
<dbReference type="SUPFAM" id="SSF56112">
    <property type="entry name" value="Protein kinase-like (PK-like)"/>
    <property type="match status" value="1"/>
</dbReference>
<comment type="similarity">
    <text evidence="1">Belongs to the protein kinase superfamily. STE Ser/Thr protein kinase family. MAP kinase kinase kinase subfamily.</text>
</comment>
<evidence type="ECO:0000256" key="2">
    <source>
        <dbReference type="ARBA" id="ARBA00022527"/>
    </source>
</evidence>
<evidence type="ECO:0000313" key="10">
    <source>
        <dbReference type="EMBL" id="KIM67016.1"/>
    </source>
</evidence>
<keyword evidence="11" id="KW-1185">Reference proteome</keyword>
<dbReference type="InterPro" id="IPR000719">
    <property type="entry name" value="Prot_kinase_dom"/>
</dbReference>
<dbReference type="PANTHER" id="PTHR48016">
    <property type="entry name" value="MAP KINASE KINASE KINASE SSK2-RELATED-RELATED"/>
    <property type="match status" value="1"/>
</dbReference>
<dbReference type="PANTHER" id="PTHR48016:SF32">
    <property type="entry name" value="MITOGEN-ACTIVATED PROTEIN KINASE KINASE KINASE 4"/>
    <property type="match status" value="1"/>
</dbReference>
<feature type="compositionally biased region" description="Basic and acidic residues" evidence="8">
    <location>
        <begin position="156"/>
        <end position="165"/>
    </location>
</feature>
<sequence length="1385" mass="156786">MRRGPSHAPSLFSLEEQDSNDSEEVQWEKSMSARSHPSTGIHSSPASNSLRSRGKTRQKHNLGVPAPASSASNYYSPSNGPRYSDVYTQFVKRYRSEPGLDGDPRNDPDSNYFYRGLGQLVDAGDSDDEDIGRSGLMTGGSGFDRFPASTQDSEPEEPRNPQERARTDWRYCLASVLRGHVLKSEKTRIAVALDSSREQQNNLHLSIWLGLRAKFGGRSEADERAYLEERRLRTVDQVIDEITNFRLRDEEREPKAALRKVNALLHRFDAAQSLYPTFKAFHSDKAAAADPKFRARCDTLNTWSNFFLSLRCHISLLQRWTASESLDVTTAADLSAGSSRMHLSGPSIEMTFVERVLKEDSLQKSFEKGFLTTVYAFIGAARDAQVNLSSLFSEMNLPTFESELIPLISFPTKLAQACLRVRLDYVQKLKDPELLIIDQVTEDVKISLGLACTLKRQYEAFLAPDPGKWNLPRCISDDYDATVLEALTIFFKLIHWKLKSGVKGIYFKETDVIESQWATFNDISMTVAGGSSVVAEHICSLTNRLMVRVANYFDTQVRLPISNGHSRKAHNLSLQADIMNSSQMSDEQKVNWYGKILDNVRLRYRKLQRFARALAQKFSNSAEYNLEGVPLEHFIAALIASDHFLVYTRTYEEEGTYIIASGALRDRADAIRRVLLESFHANEAPDGGINMADHVEDVESDEDEEAEYLLLLSPRDVFVWDGLVLMLDLPKIDFDMKDNRVRLVADGTQRRLDIAKEQFADIFLPDDDDEPTESPLSSLQCIFEQQAHIPAVNRELRKISRATNKLAESIVDSVHHVRNSLRTAVGYQELLENWYSFASEHGQHAQEYMERTALSKFNRSLIRLAISWVSFVCDDCDVSDRKTFRWAINALEFTLRQTRRNIFHMPHDQFRMLQRKVARCMELFMHHFDVLGARSKARQEKERQEELSRKRPSALGGGDQDQRCLSPISDDSMDANAYPDASARLIWDRTSRALRALEDERAQRDCDNRLAGRVLDDEKLEDRSLLFLASSSSNISIRWQQRRLIGAGAFGSVYLAVNLDSGSLMAVKEVKFQELAGLPNLYTQIRDELSVMEMLHHPNVVEYYGIEVHRDKVYIFEEYCQGGSLAALLEHGRIEDESVIQLYTMQMLEGLAYLHSKGVVHRDIKPDNILLDHRGVIKYVDFGASKILAKNRTIQRSRRGDFGFAKAPAFGANVGFNSLTGTPMYMSPEVIKNDRRGRHGAMDIWSLGCVVLEFATGRKPWSNLDNEWAIMFHIGVARQHPPLPEPGQLSNLGIDFIRQCLILDPVTRPTAVELLDHPWMLQFGETLLDYGESQLASSPPVAIPPEKSFEMASVARQAAILGEKEIETMQMPSPTLSSAGVLTPE</sequence>
<dbReference type="InterPro" id="IPR050538">
    <property type="entry name" value="MAP_kinase_kinase_kinase"/>
</dbReference>
<reference evidence="10 11" key="1">
    <citation type="submission" date="2014-04" db="EMBL/GenBank/DDBJ databases">
        <authorList>
            <consortium name="DOE Joint Genome Institute"/>
            <person name="Kuo A."/>
            <person name="Kohler A."/>
            <person name="Nagy L.G."/>
            <person name="Floudas D."/>
            <person name="Copeland A."/>
            <person name="Barry K.W."/>
            <person name="Cichocki N."/>
            <person name="Veneault-Fourrey C."/>
            <person name="LaButti K."/>
            <person name="Lindquist E.A."/>
            <person name="Lipzen A."/>
            <person name="Lundell T."/>
            <person name="Morin E."/>
            <person name="Murat C."/>
            <person name="Sun H."/>
            <person name="Tunlid A."/>
            <person name="Henrissat B."/>
            <person name="Grigoriev I.V."/>
            <person name="Hibbett D.S."/>
            <person name="Martin F."/>
            <person name="Nordberg H.P."/>
            <person name="Cantor M.N."/>
            <person name="Hua S.X."/>
        </authorList>
    </citation>
    <scope>NUCLEOTIDE SEQUENCE [LARGE SCALE GENOMIC DNA]</scope>
    <source>
        <strain evidence="10 11">Foug A</strain>
    </source>
</reference>
<dbReference type="GO" id="GO:0038066">
    <property type="term" value="P:p38MAPK cascade"/>
    <property type="evidence" value="ECO:0007669"/>
    <property type="project" value="TreeGrafter"/>
</dbReference>
<evidence type="ECO:0000256" key="7">
    <source>
        <dbReference type="PROSITE-ProRule" id="PRU10141"/>
    </source>
</evidence>
<feature type="region of interest" description="Disordered" evidence="8">
    <location>
        <begin position="121"/>
        <end position="165"/>
    </location>
</feature>
<gene>
    <name evidence="10" type="ORF">SCLCIDRAFT_1210468</name>
</gene>
<dbReference type="Pfam" id="PF00069">
    <property type="entry name" value="Pkinase"/>
    <property type="match status" value="1"/>
</dbReference>
<accession>A0A0C3EGH4</accession>
<feature type="domain" description="Protein kinase" evidence="9">
    <location>
        <begin position="1039"/>
        <end position="1320"/>
    </location>
</feature>